<keyword evidence="8" id="KW-0046">Antibiotic resistance</keyword>
<protein>
    <recommendedName>
        <fullName evidence="3 9">Beta-lactamase</fullName>
        <ecNumber evidence="3 9">3.5.2.6</ecNumber>
    </recommendedName>
</protein>
<evidence type="ECO:0000256" key="9">
    <source>
        <dbReference type="RuleBase" id="RU366075"/>
    </source>
</evidence>
<dbReference type="PANTHER" id="PTHR13891">
    <property type="entry name" value="CYTOCHROME C OXIDASE ASSEMBLY FACTOR 7"/>
    <property type="match status" value="1"/>
</dbReference>
<dbReference type="SMART" id="SM00671">
    <property type="entry name" value="SEL1"/>
    <property type="match status" value="2"/>
</dbReference>
<dbReference type="Pfam" id="PF08238">
    <property type="entry name" value="Sel1"/>
    <property type="match status" value="2"/>
</dbReference>
<dbReference type="EC" id="3.5.2.6" evidence="3 9"/>
<keyword evidence="10" id="KW-0812">Transmembrane</keyword>
<accession>A0A6D2C5D4</accession>
<keyword evidence="5 9" id="KW-0378">Hydrolase</keyword>
<name>A0A6D2C5D4_9HELI</name>
<evidence type="ECO:0000256" key="3">
    <source>
        <dbReference type="ARBA" id="ARBA00012865"/>
    </source>
</evidence>
<gene>
    <name evidence="11" type="ORF">LS77_010085</name>
</gene>
<comment type="catalytic activity">
    <reaction evidence="1 9">
        <text>a beta-lactam + H2O = a substituted beta-amino acid</text>
        <dbReference type="Rhea" id="RHEA:20401"/>
        <dbReference type="ChEBI" id="CHEBI:15377"/>
        <dbReference type="ChEBI" id="CHEBI:35627"/>
        <dbReference type="ChEBI" id="CHEBI:140347"/>
        <dbReference type="EC" id="3.5.2.6"/>
    </reaction>
</comment>
<evidence type="ECO:0000256" key="10">
    <source>
        <dbReference type="SAM" id="Phobius"/>
    </source>
</evidence>
<keyword evidence="10" id="KW-1133">Transmembrane helix</keyword>
<dbReference type="EMBL" id="JRPH02000042">
    <property type="protein sequence ID" value="TLE02546.1"/>
    <property type="molecule type" value="Genomic_DNA"/>
</dbReference>
<dbReference type="Proteomes" id="UP000029870">
    <property type="component" value="Unassembled WGS sequence"/>
</dbReference>
<dbReference type="SUPFAM" id="SSF81901">
    <property type="entry name" value="HCP-like"/>
    <property type="match status" value="2"/>
</dbReference>
<comment type="function">
    <text evidence="9">Hydrolyzes 6-aminopenicillinic acid and 7-aminocephalosporanic acid (ACA) derivatives.</text>
</comment>
<keyword evidence="9" id="KW-0964">Secreted</keyword>
<evidence type="ECO:0000256" key="8">
    <source>
        <dbReference type="ARBA" id="ARBA00023251"/>
    </source>
</evidence>
<evidence type="ECO:0000313" key="12">
    <source>
        <dbReference type="Proteomes" id="UP000029870"/>
    </source>
</evidence>
<dbReference type="InterPro" id="IPR040239">
    <property type="entry name" value="HcpB-like"/>
</dbReference>
<comment type="similarity">
    <text evidence="2 9">Belongs to the hcp beta-lactamase family.</text>
</comment>
<dbReference type="GO" id="GO:0008800">
    <property type="term" value="F:beta-lactamase activity"/>
    <property type="evidence" value="ECO:0007669"/>
    <property type="project" value="UniProtKB-UniRule"/>
</dbReference>
<dbReference type="GO" id="GO:0046677">
    <property type="term" value="P:response to antibiotic"/>
    <property type="evidence" value="ECO:0007669"/>
    <property type="project" value="UniProtKB-KW"/>
</dbReference>
<evidence type="ECO:0000256" key="4">
    <source>
        <dbReference type="ARBA" id="ARBA00022737"/>
    </source>
</evidence>
<keyword evidence="6" id="KW-0802">TPR repeat</keyword>
<evidence type="ECO:0000256" key="6">
    <source>
        <dbReference type="ARBA" id="ARBA00022803"/>
    </source>
</evidence>
<keyword evidence="7" id="KW-1015">Disulfide bond</keyword>
<comment type="subcellular location">
    <subcellularLocation>
        <location evidence="9">Secreted</location>
    </subcellularLocation>
</comment>
<evidence type="ECO:0000256" key="5">
    <source>
        <dbReference type="ARBA" id="ARBA00022801"/>
    </source>
</evidence>
<dbReference type="InterPro" id="IPR006597">
    <property type="entry name" value="Sel1-like"/>
</dbReference>
<evidence type="ECO:0000313" key="11">
    <source>
        <dbReference type="EMBL" id="TLE02546.1"/>
    </source>
</evidence>
<reference evidence="11 12" key="1">
    <citation type="journal article" date="2014" name="Genome Announc.">
        <title>Draft genome sequences of eight enterohepatic helicobacter species isolated from both laboratory and wild rodents.</title>
        <authorList>
            <person name="Sheh A."/>
            <person name="Shen Z."/>
            <person name="Fox J.G."/>
        </authorList>
    </citation>
    <scope>NUCLEOTIDE SEQUENCE [LARGE SCALE GENOMIC DNA]</scope>
    <source>
        <strain evidence="11 12">Missouri</strain>
    </source>
</reference>
<dbReference type="PANTHER" id="PTHR13891:SF1">
    <property type="entry name" value="CYTOCHROME C OXIDASE ASSEMBLY FACTOR 7"/>
    <property type="match status" value="1"/>
</dbReference>
<dbReference type="InterPro" id="IPR011990">
    <property type="entry name" value="TPR-like_helical_dom_sf"/>
</dbReference>
<feature type="transmembrane region" description="Helical" evidence="10">
    <location>
        <begin position="36"/>
        <end position="56"/>
    </location>
</feature>
<organism evidence="11 12">
    <name type="scientific">Helicobacter bilis</name>
    <dbReference type="NCBI Taxonomy" id="37372"/>
    <lineage>
        <taxon>Bacteria</taxon>
        <taxon>Pseudomonadati</taxon>
        <taxon>Campylobacterota</taxon>
        <taxon>Epsilonproteobacteria</taxon>
        <taxon>Campylobacterales</taxon>
        <taxon>Helicobacteraceae</taxon>
        <taxon>Helicobacter</taxon>
    </lineage>
</organism>
<evidence type="ECO:0000256" key="2">
    <source>
        <dbReference type="ARBA" id="ARBA00008486"/>
    </source>
</evidence>
<sequence length="292" mass="33295">MGFKGGVMAVFLARFMRCNQSQFHKQGFRDLFAKCFIARLFVSKLFILGLFVYGMFHIAHAETQSTQIFVPQKPLTAIQGSFLAWYQQCAKRNYTSCGLVGRAYYEGYGVLPNMTRAKSYFTKACYNGVVESCLLLSNFTKENAKQEYMVLLYQQACDLDHKESCLKLSDILLKEAISDITDSKKAEISHTLDKICKLENDKECFRKKAFEAQFDSNANALLAVEFQRDFAACKKAQQEHADDMRVCGEVGIKYARGLGVAKDKEEAQSYFHIACKKHSEFCRYEILDSILN</sequence>
<evidence type="ECO:0000256" key="7">
    <source>
        <dbReference type="ARBA" id="ARBA00023157"/>
    </source>
</evidence>
<keyword evidence="10" id="KW-0472">Membrane</keyword>
<dbReference type="GO" id="GO:0005576">
    <property type="term" value="C:extracellular region"/>
    <property type="evidence" value="ECO:0007669"/>
    <property type="project" value="UniProtKB-SubCell"/>
</dbReference>
<evidence type="ECO:0000256" key="1">
    <source>
        <dbReference type="ARBA" id="ARBA00001526"/>
    </source>
</evidence>
<proteinExistence type="inferred from homology"/>
<keyword evidence="4" id="KW-0677">Repeat</keyword>
<dbReference type="AlphaFoldDB" id="A0A6D2C5D4"/>
<dbReference type="Gene3D" id="1.25.40.10">
    <property type="entry name" value="Tetratricopeptide repeat domain"/>
    <property type="match status" value="1"/>
</dbReference>
<comment type="caution">
    <text evidence="11">The sequence shown here is derived from an EMBL/GenBank/DDBJ whole genome shotgun (WGS) entry which is preliminary data.</text>
</comment>